<keyword evidence="7 9" id="KW-0503">Monooxygenase</keyword>
<keyword evidence="4 9" id="KW-0479">Metal-binding</keyword>
<evidence type="ECO:0000256" key="2">
    <source>
        <dbReference type="ARBA" id="ARBA00010617"/>
    </source>
</evidence>
<dbReference type="InterPro" id="IPR002397">
    <property type="entry name" value="Cyt_P450_B"/>
</dbReference>
<dbReference type="AlphaFoldDB" id="A0A9W6RAN5"/>
<dbReference type="InterPro" id="IPR017972">
    <property type="entry name" value="Cyt_P450_CS"/>
</dbReference>
<dbReference type="Proteomes" id="UP001165136">
    <property type="component" value="Unassembled WGS sequence"/>
</dbReference>
<comment type="pathway">
    <text evidence="1">Antibiotic biosynthesis; vancomycin biosynthesis.</text>
</comment>
<evidence type="ECO:0000256" key="9">
    <source>
        <dbReference type="RuleBase" id="RU000461"/>
    </source>
</evidence>
<keyword evidence="3 9" id="KW-0349">Heme</keyword>
<gene>
    <name evidence="10" type="ORF">Atai01_78840</name>
</gene>
<keyword evidence="6 9" id="KW-0408">Iron</keyword>
<dbReference type="Pfam" id="PF00067">
    <property type="entry name" value="p450"/>
    <property type="match status" value="1"/>
</dbReference>
<evidence type="ECO:0000256" key="1">
    <source>
        <dbReference type="ARBA" id="ARBA00004660"/>
    </source>
</evidence>
<keyword evidence="5 9" id="KW-0560">Oxidoreductase</keyword>
<evidence type="ECO:0000256" key="4">
    <source>
        <dbReference type="ARBA" id="ARBA00022723"/>
    </source>
</evidence>
<organism evidence="10 11">
    <name type="scientific">Amycolatopsis taiwanensis</name>
    <dbReference type="NCBI Taxonomy" id="342230"/>
    <lineage>
        <taxon>Bacteria</taxon>
        <taxon>Bacillati</taxon>
        <taxon>Actinomycetota</taxon>
        <taxon>Actinomycetes</taxon>
        <taxon>Pseudonocardiales</taxon>
        <taxon>Pseudonocardiaceae</taxon>
        <taxon>Amycolatopsis</taxon>
    </lineage>
</organism>
<evidence type="ECO:0000313" key="11">
    <source>
        <dbReference type="Proteomes" id="UP001165136"/>
    </source>
</evidence>
<dbReference type="GO" id="GO:0020037">
    <property type="term" value="F:heme binding"/>
    <property type="evidence" value="ECO:0007669"/>
    <property type="project" value="InterPro"/>
</dbReference>
<comment type="similarity">
    <text evidence="2 9">Belongs to the cytochrome P450 family.</text>
</comment>
<evidence type="ECO:0000313" key="10">
    <source>
        <dbReference type="EMBL" id="GLY71265.1"/>
    </source>
</evidence>
<reference evidence="10" key="1">
    <citation type="submission" date="2023-03" db="EMBL/GenBank/DDBJ databases">
        <title>Amycolatopsis taiwanensis NBRC 103393.</title>
        <authorList>
            <person name="Ichikawa N."/>
            <person name="Sato H."/>
            <person name="Tonouchi N."/>
        </authorList>
    </citation>
    <scope>NUCLEOTIDE SEQUENCE</scope>
    <source>
        <strain evidence="10">NBRC 103393</strain>
    </source>
</reference>
<dbReference type="RefSeq" id="WP_285490923.1">
    <property type="nucleotide sequence ID" value="NZ_BSTI01000033.1"/>
</dbReference>
<comment type="function">
    <text evidence="8">Involved in the coupling of aromatic side chains of the heptapeptide of vancomycin.</text>
</comment>
<dbReference type="Gene3D" id="1.10.630.10">
    <property type="entry name" value="Cytochrome P450"/>
    <property type="match status" value="1"/>
</dbReference>
<dbReference type="GO" id="GO:0006707">
    <property type="term" value="P:cholesterol catabolic process"/>
    <property type="evidence" value="ECO:0007669"/>
    <property type="project" value="TreeGrafter"/>
</dbReference>
<dbReference type="EMBL" id="BSTI01000033">
    <property type="protein sequence ID" value="GLY71265.1"/>
    <property type="molecule type" value="Genomic_DNA"/>
</dbReference>
<dbReference type="InterPro" id="IPR036396">
    <property type="entry name" value="Cyt_P450_sf"/>
</dbReference>
<protein>
    <submittedName>
        <fullName evidence="10">Cytochrome P450</fullName>
    </submittedName>
</protein>
<dbReference type="SUPFAM" id="SSF48264">
    <property type="entry name" value="Cytochrome P450"/>
    <property type="match status" value="1"/>
</dbReference>
<dbReference type="CDD" id="cd11032">
    <property type="entry name" value="P450_EryK-like"/>
    <property type="match status" value="1"/>
</dbReference>
<evidence type="ECO:0000256" key="5">
    <source>
        <dbReference type="ARBA" id="ARBA00023002"/>
    </source>
</evidence>
<dbReference type="PROSITE" id="PS00086">
    <property type="entry name" value="CYTOCHROME_P450"/>
    <property type="match status" value="1"/>
</dbReference>
<name>A0A9W6RAN5_9PSEU</name>
<dbReference type="GO" id="GO:0008395">
    <property type="term" value="F:steroid hydroxylase activity"/>
    <property type="evidence" value="ECO:0007669"/>
    <property type="project" value="TreeGrafter"/>
</dbReference>
<evidence type="ECO:0000256" key="3">
    <source>
        <dbReference type="ARBA" id="ARBA00022617"/>
    </source>
</evidence>
<dbReference type="PANTHER" id="PTHR46696:SF4">
    <property type="entry name" value="BIOTIN BIOSYNTHESIS CYTOCHROME P450"/>
    <property type="match status" value="1"/>
</dbReference>
<keyword evidence="11" id="KW-1185">Reference proteome</keyword>
<dbReference type="PRINTS" id="PR00359">
    <property type="entry name" value="BP450"/>
</dbReference>
<evidence type="ECO:0000256" key="8">
    <source>
        <dbReference type="ARBA" id="ARBA00055433"/>
    </source>
</evidence>
<dbReference type="GO" id="GO:0036199">
    <property type="term" value="F:cholest-4-en-3-one 26-monooxygenase activity"/>
    <property type="evidence" value="ECO:0007669"/>
    <property type="project" value="TreeGrafter"/>
</dbReference>
<proteinExistence type="inferred from homology"/>
<sequence>MVTISDAWGIGQAQFWLRGKQPDQPVCFDVAAGVWNVYGFPETLAVLSDPKKFSSDTARVVPEQFHLLADGNLGELDPPRHTKLRKLVSHTFTPKVVAGLEPRIAALTHELLDAVAGRPRIELVADLAYPLPVTVIADLLGVPASDRHLFKESVDKMVGSSGQFSLVHHSEEQDSALRTTKEQIENIAGYLRDHVAHRRQRPRTDLLTQLVEAEVDGERLSDAEVVNFAIILLFAGHITTTMLLGNTVLCLDAHPEQFAKARADRSIVPAVVEESLRLFSPFAVISRVTTADVLLGEQHLPADQLVRLWLAAANRDPRQFADPNSFDPTRDPNPHLGFGRGIHFCLGAPLARLEGRVVLNILFDRFAHLRSDPDDPPRFIPAPSLTGVSKFPLLTSP</sequence>
<dbReference type="GO" id="GO:0005506">
    <property type="term" value="F:iron ion binding"/>
    <property type="evidence" value="ECO:0007669"/>
    <property type="project" value="InterPro"/>
</dbReference>
<accession>A0A9W6RAN5</accession>
<dbReference type="PANTHER" id="PTHR46696">
    <property type="entry name" value="P450, PUTATIVE (EUROFUNG)-RELATED"/>
    <property type="match status" value="1"/>
</dbReference>
<comment type="caution">
    <text evidence="10">The sequence shown here is derived from an EMBL/GenBank/DDBJ whole genome shotgun (WGS) entry which is preliminary data.</text>
</comment>
<dbReference type="FunFam" id="1.10.630.10:FF:000018">
    <property type="entry name" value="Cytochrome P450 monooxygenase"/>
    <property type="match status" value="1"/>
</dbReference>
<dbReference type="InterPro" id="IPR001128">
    <property type="entry name" value="Cyt_P450"/>
</dbReference>
<evidence type="ECO:0000256" key="6">
    <source>
        <dbReference type="ARBA" id="ARBA00023004"/>
    </source>
</evidence>
<evidence type="ECO:0000256" key="7">
    <source>
        <dbReference type="ARBA" id="ARBA00023033"/>
    </source>
</evidence>